<reference evidence="6" key="2">
    <citation type="submission" date="2023-05" db="EMBL/GenBank/DDBJ databases">
        <authorList>
            <consortium name="Lawrence Berkeley National Laboratory"/>
            <person name="Steindorff A."/>
            <person name="Hensen N."/>
            <person name="Bonometti L."/>
            <person name="Westerberg I."/>
            <person name="Brannstrom I.O."/>
            <person name="Guillou S."/>
            <person name="Cros-Aarteil S."/>
            <person name="Calhoun S."/>
            <person name="Haridas S."/>
            <person name="Kuo A."/>
            <person name="Mondo S."/>
            <person name="Pangilinan J."/>
            <person name="Riley R."/>
            <person name="Labutti K."/>
            <person name="Andreopoulos B."/>
            <person name="Lipzen A."/>
            <person name="Chen C."/>
            <person name="Yanf M."/>
            <person name="Daum C."/>
            <person name="Ng V."/>
            <person name="Clum A."/>
            <person name="Ohm R."/>
            <person name="Martin F."/>
            <person name="Silar P."/>
            <person name="Natvig D."/>
            <person name="Lalanne C."/>
            <person name="Gautier V."/>
            <person name="Ament-Velasquez S.L."/>
            <person name="Kruys A."/>
            <person name="Hutchinson M.I."/>
            <person name="Powell A.J."/>
            <person name="Barry K."/>
            <person name="Miller A.N."/>
            <person name="Grigoriev I.V."/>
            <person name="Debuchy R."/>
            <person name="Gladieux P."/>
            <person name="Thoren M.H."/>
            <person name="Johannesson H."/>
        </authorList>
    </citation>
    <scope>NUCLEOTIDE SEQUENCE</scope>
    <source>
        <strain evidence="6">PSN293</strain>
    </source>
</reference>
<evidence type="ECO:0000313" key="6">
    <source>
        <dbReference type="EMBL" id="KAK4218279.1"/>
    </source>
</evidence>
<dbReference type="PROSITE" id="PS50166">
    <property type="entry name" value="IMPORTIN_B_NT"/>
    <property type="match status" value="1"/>
</dbReference>
<name>A0AAN6YFQ1_9PEZI</name>
<comment type="similarity">
    <text evidence="2">Belongs to the importin beta family.</text>
</comment>
<evidence type="ECO:0000259" key="5">
    <source>
        <dbReference type="PROSITE" id="PS50166"/>
    </source>
</evidence>
<dbReference type="GO" id="GO:0005635">
    <property type="term" value="C:nuclear envelope"/>
    <property type="evidence" value="ECO:0007669"/>
    <property type="project" value="TreeGrafter"/>
</dbReference>
<organism evidence="6 7">
    <name type="scientific">Rhypophila decipiens</name>
    <dbReference type="NCBI Taxonomy" id="261697"/>
    <lineage>
        <taxon>Eukaryota</taxon>
        <taxon>Fungi</taxon>
        <taxon>Dikarya</taxon>
        <taxon>Ascomycota</taxon>
        <taxon>Pezizomycotina</taxon>
        <taxon>Sordariomycetes</taxon>
        <taxon>Sordariomycetidae</taxon>
        <taxon>Sordariales</taxon>
        <taxon>Naviculisporaceae</taxon>
        <taxon>Rhypophila</taxon>
    </lineage>
</organism>
<dbReference type="Proteomes" id="UP001301769">
    <property type="component" value="Unassembled WGS sequence"/>
</dbReference>
<dbReference type="InterPro" id="IPR011989">
    <property type="entry name" value="ARM-like"/>
</dbReference>
<accession>A0AAN6YFQ1</accession>
<dbReference type="InterPro" id="IPR001494">
    <property type="entry name" value="Importin-beta_N"/>
</dbReference>
<dbReference type="GO" id="GO:0005829">
    <property type="term" value="C:cytosol"/>
    <property type="evidence" value="ECO:0007669"/>
    <property type="project" value="TreeGrafter"/>
</dbReference>
<reference evidence="6" key="1">
    <citation type="journal article" date="2023" name="Mol. Phylogenet. Evol.">
        <title>Genome-scale phylogeny and comparative genomics of the fungal order Sordariales.</title>
        <authorList>
            <person name="Hensen N."/>
            <person name="Bonometti L."/>
            <person name="Westerberg I."/>
            <person name="Brannstrom I.O."/>
            <person name="Guillou S."/>
            <person name="Cros-Aarteil S."/>
            <person name="Calhoun S."/>
            <person name="Haridas S."/>
            <person name="Kuo A."/>
            <person name="Mondo S."/>
            <person name="Pangilinan J."/>
            <person name="Riley R."/>
            <person name="LaButti K."/>
            <person name="Andreopoulos B."/>
            <person name="Lipzen A."/>
            <person name="Chen C."/>
            <person name="Yan M."/>
            <person name="Daum C."/>
            <person name="Ng V."/>
            <person name="Clum A."/>
            <person name="Steindorff A."/>
            <person name="Ohm R.A."/>
            <person name="Martin F."/>
            <person name="Silar P."/>
            <person name="Natvig D.O."/>
            <person name="Lalanne C."/>
            <person name="Gautier V."/>
            <person name="Ament-Velasquez S.L."/>
            <person name="Kruys A."/>
            <person name="Hutchinson M.I."/>
            <person name="Powell A.J."/>
            <person name="Barry K."/>
            <person name="Miller A.N."/>
            <person name="Grigoriev I.V."/>
            <person name="Debuchy R."/>
            <person name="Gladieux P."/>
            <person name="Hiltunen Thoren M."/>
            <person name="Johannesson H."/>
        </authorList>
    </citation>
    <scope>NUCLEOTIDE SEQUENCE</scope>
    <source>
        <strain evidence="6">PSN293</strain>
    </source>
</reference>
<dbReference type="PANTHER" id="PTHR10997">
    <property type="entry name" value="IMPORTIN-7, 8, 11"/>
    <property type="match status" value="1"/>
</dbReference>
<dbReference type="SMART" id="SM00913">
    <property type="entry name" value="IBN_N"/>
    <property type="match status" value="1"/>
</dbReference>
<dbReference type="FunFam" id="1.25.10.10:FF:000362">
    <property type="entry name" value="Importin 11, putative"/>
    <property type="match status" value="1"/>
</dbReference>
<dbReference type="AlphaFoldDB" id="A0AAN6YFQ1"/>
<dbReference type="Pfam" id="PF03810">
    <property type="entry name" value="IBN_N"/>
    <property type="match status" value="1"/>
</dbReference>
<dbReference type="Gene3D" id="1.25.10.10">
    <property type="entry name" value="Leucine-rich Repeat Variant"/>
    <property type="match status" value="1"/>
</dbReference>
<dbReference type="PANTHER" id="PTHR10997:SF7">
    <property type="entry name" value="IMPORTIN-11"/>
    <property type="match status" value="1"/>
</dbReference>
<comment type="caution">
    <text evidence="6">The sequence shown here is derived from an EMBL/GenBank/DDBJ whole genome shotgun (WGS) entry which is preliminary data.</text>
</comment>
<evidence type="ECO:0000313" key="7">
    <source>
        <dbReference type="Proteomes" id="UP001301769"/>
    </source>
</evidence>
<evidence type="ECO:0000256" key="4">
    <source>
        <dbReference type="ARBA" id="ARBA00023242"/>
    </source>
</evidence>
<evidence type="ECO:0000256" key="3">
    <source>
        <dbReference type="ARBA" id="ARBA00022448"/>
    </source>
</evidence>
<sequence>MSFAIEVPGEAAPLSPFELVKTLEAASSATDHAQRQSASQQLKAWETQTDYFSSLQSAFLDKSFPYPIRFLAIILLKNGIDKYWRHTAKYAITPPQKELIRSRLLQGSVDEEDKTLVLHNALVVAKIVRVDYPNDWPDVLPNIINVTRTARTGNPLHLSGALQVLLRVVKELGTARLRRSQTALQSVTPELIQLLGEIYTETTAYWQEFLMKGRGDEDDADYAMQNSLVALKILRRLVTVGYENPHLDAMVQGFWSLSQSQLDQFLNGVSHDSWIPAPFQDLVGKHLIQFTKLHIDMAETHPSSFPVLPNSIPLVKAYWNLVKQFSDVFEKSGGIRQTSLENVGGSPKHEGPLSEKLALKGLLLLRSCVAIAYRPTQTFKYRSPEAKEQEKEAIRIIKTDLLTQDLLLDIVQVTISRLFIFRKSDLEAWEESPEEWESAERYEGGAYEWAIRPCAERLLVDLLTYYKELGQPLLTYCELATKVDMDIVTKEAAYCALGCAAAVLGDKFNFDQFLLGTLVKDSQLQDPMAKLLRRRISILISQWMPINVSESSQSTVFQIFRQLLNPEDPNNDEVVRLTAARELKSVGECFEFQGAHFLPVAADVFGFLMKLLEEAGSDEARTTVLEAIRVVVNRMDTHISQFGDALMTTLPKLWEDCDEGEWSIKQAILSIMSALVLSMKTDSQRYQSAIIPLLQQALDSSTALHLHLIEESVDLWRSVVSQSVPPLNPELVKLVQHALPLLEYDSSVASQCLELVYDYIILVPGEILSDGFRQATLQSLLGTLHLKSREQYQQGARSIERLIQCAEALGGVQGVSVVVDDMMRTGVIKYLLESLHSAWEANETTGPNRKPRKINTIQQTDYVAILARIALADPGVFVRLLASLDESGANSVQFIWSWLSTIWFSSFDNMADIGKQKLSCLALTRLLELPSPMQDLVLVRMQDYLSMWTSVISELSSMEPDETGATRPPPGNDGLIWTQKYQPSEWDTPKDVIAYEQTAKDPVHCVHTFDFVNLRLHDLVQRAGGEEVFQREWLANVDKEVVAGFQSLTQPRAAE</sequence>
<dbReference type="InterPro" id="IPR058669">
    <property type="entry name" value="TPR_IPO7/11-like"/>
</dbReference>
<dbReference type="GO" id="GO:0006606">
    <property type="term" value="P:protein import into nucleus"/>
    <property type="evidence" value="ECO:0007669"/>
    <property type="project" value="TreeGrafter"/>
</dbReference>
<keyword evidence="4" id="KW-0539">Nucleus</keyword>
<evidence type="ECO:0000256" key="2">
    <source>
        <dbReference type="ARBA" id="ARBA00007991"/>
    </source>
</evidence>
<comment type="subcellular location">
    <subcellularLocation>
        <location evidence="1">Nucleus</location>
    </subcellularLocation>
</comment>
<dbReference type="SUPFAM" id="SSF48371">
    <property type="entry name" value="ARM repeat"/>
    <property type="match status" value="1"/>
</dbReference>
<keyword evidence="7" id="KW-1185">Reference proteome</keyword>
<dbReference type="GO" id="GO:0031267">
    <property type="term" value="F:small GTPase binding"/>
    <property type="evidence" value="ECO:0007669"/>
    <property type="project" value="InterPro"/>
</dbReference>
<keyword evidence="3" id="KW-0813">Transport</keyword>
<evidence type="ECO:0000256" key="1">
    <source>
        <dbReference type="ARBA" id="ARBA00004123"/>
    </source>
</evidence>
<dbReference type="EMBL" id="MU858054">
    <property type="protein sequence ID" value="KAK4218279.1"/>
    <property type="molecule type" value="Genomic_DNA"/>
</dbReference>
<dbReference type="Pfam" id="PF25758">
    <property type="entry name" value="TPR_IPO11"/>
    <property type="match status" value="1"/>
</dbReference>
<feature type="domain" description="Importin N-terminal" evidence="5">
    <location>
        <begin position="38"/>
        <end position="110"/>
    </location>
</feature>
<proteinExistence type="inferred from homology"/>
<protein>
    <submittedName>
        <fullName evidence="6">Armadillo-type protein</fullName>
    </submittedName>
</protein>
<gene>
    <name evidence="6" type="ORF">QBC37DRAFT_9408</name>
</gene>
<dbReference type="InterPro" id="IPR016024">
    <property type="entry name" value="ARM-type_fold"/>
</dbReference>